<dbReference type="Pfam" id="PF02515">
    <property type="entry name" value="CoA_transf_3"/>
    <property type="match status" value="1"/>
</dbReference>
<keyword evidence="1" id="KW-0614">Plasmid</keyword>
<dbReference type="PANTHER" id="PTHR48228">
    <property type="entry name" value="SUCCINYL-COA--D-CITRAMALATE COA-TRANSFERASE"/>
    <property type="match status" value="1"/>
</dbReference>
<dbReference type="InterPro" id="IPR050509">
    <property type="entry name" value="CoA-transferase_III"/>
</dbReference>
<dbReference type="EMBL" id="CP016617">
    <property type="protein sequence ID" value="ANY82408.1"/>
    <property type="molecule type" value="Genomic_DNA"/>
</dbReference>
<dbReference type="KEGG" id="moc:BB934_29350"/>
<sequence>MWTDVNVGMRSTMLDLRNADQAKALDALVPRADVFMESFSGRGIERLGFGVEEVARKRPGIVYLTVRCYGWDGPWKDRAGFDMEALTVTGYTMAEGGGGKPGIPPTFPMPEGESPTPAFPPTLVLNDYIAGYLGAAGVIAALRRRARQGGSYHVRVSLSRAAMWYQSLGTFPSTDFDATAPEHRMVPPETVRGPTPYGEVHRLAPLVKLSRTPSGWRDPLVIVRGSDRPTW</sequence>
<evidence type="ECO:0008006" key="2">
    <source>
        <dbReference type="Google" id="ProtNLM"/>
    </source>
</evidence>
<geneLocation type="plasmid" evidence="1">
    <name>unnamed1</name>
</geneLocation>
<organism evidence="1">
    <name type="scientific">Microvirga ossetica</name>
    <dbReference type="NCBI Taxonomy" id="1882682"/>
    <lineage>
        <taxon>Bacteria</taxon>
        <taxon>Pseudomonadati</taxon>
        <taxon>Pseudomonadota</taxon>
        <taxon>Alphaproteobacteria</taxon>
        <taxon>Hyphomicrobiales</taxon>
        <taxon>Methylobacteriaceae</taxon>
        <taxon>Microvirga</taxon>
    </lineage>
</organism>
<evidence type="ECO:0000313" key="1">
    <source>
        <dbReference type="EMBL" id="ANY82408.1"/>
    </source>
</evidence>
<dbReference type="InterPro" id="IPR003673">
    <property type="entry name" value="CoA-Trfase_fam_III"/>
</dbReference>
<protein>
    <recommendedName>
        <fullName evidence="2">Carnitine dehydratase</fullName>
    </recommendedName>
</protein>
<dbReference type="Gene3D" id="3.40.50.10540">
    <property type="entry name" value="Crotonobetainyl-coa:carnitine coa-transferase, domain 1"/>
    <property type="match status" value="1"/>
</dbReference>
<dbReference type="GO" id="GO:0003824">
    <property type="term" value="F:catalytic activity"/>
    <property type="evidence" value="ECO:0007669"/>
    <property type="project" value="InterPro"/>
</dbReference>
<gene>
    <name evidence="1" type="ORF">BB934_29350</name>
</gene>
<name>A0A1B2ER12_9HYPH</name>
<dbReference type="AlphaFoldDB" id="A0A1B2ER12"/>
<proteinExistence type="predicted"/>
<dbReference type="SUPFAM" id="SSF89796">
    <property type="entry name" value="CoA-transferase family III (CaiB/BaiF)"/>
    <property type="match status" value="1"/>
</dbReference>
<reference evidence="1" key="1">
    <citation type="submission" date="2016-07" db="EMBL/GenBank/DDBJ databases">
        <title>Microvirga ossetica sp. nov. a new species of rhizobia isolated from root nodules of the legume species Vicia alpestris Steven originated from North Ossetia region in the Caucasus.</title>
        <authorList>
            <person name="Safronova V.I."/>
            <person name="Kuznetsova I.G."/>
            <person name="Sazanova A.L."/>
            <person name="Belimov A."/>
            <person name="Andronov E."/>
            <person name="Osledkin Y.S."/>
            <person name="Onishchuk O.P."/>
            <person name="Kurchak O.N."/>
            <person name="Shaposhnikov A.I."/>
            <person name="Willems A."/>
            <person name="Tikhonovich I.A."/>
        </authorList>
    </citation>
    <scope>NUCLEOTIDE SEQUENCE [LARGE SCALE GENOMIC DNA]</scope>
    <source>
        <strain evidence="1">V5/3M</strain>
        <plasmid evidence="1">unnamed1</plasmid>
    </source>
</reference>
<accession>A0A1B2ER12</accession>
<dbReference type="PANTHER" id="PTHR48228:SF4">
    <property type="entry name" value="BLR3030 PROTEIN"/>
    <property type="match status" value="1"/>
</dbReference>
<dbReference type="InterPro" id="IPR023606">
    <property type="entry name" value="CoA-Trfase_III_dom_1_sf"/>
</dbReference>